<name>A0A2T4JAQ1_9RHOB</name>
<reference evidence="1 2" key="1">
    <citation type="submission" date="2018-03" db="EMBL/GenBank/DDBJ databases">
        <title>Rhodobacter veldkampii.</title>
        <authorList>
            <person name="Meyer T.E."/>
            <person name="Miller S."/>
            <person name="Lodha T."/>
            <person name="Gandham S."/>
            <person name="Chintalapati S."/>
            <person name="Chintalapati V.R."/>
        </authorList>
    </citation>
    <scope>NUCLEOTIDE SEQUENCE [LARGE SCALE GENOMIC DNA]</scope>
    <source>
        <strain evidence="1 2">DSM 11550</strain>
    </source>
</reference>
<evidence type="ECO:0000313" key="1">
    <source>
        <dbReference type="EMBL" id="PTE14907.1"/>
    </source>
</evidence>
<organism evidence="1 2">
    <name type="scientific">Phaeovulum veldkampii DSM 11550</name>
    <dbReference type="NCBI Taxonomy" id="1185920"/>
    <lineage>
        <taxon>Bacteria</taxon>
        <taxon>Pseudomonadati</taxon>
        <taxon>Pseudomonadota</taxon>
        <taxon>Alphaproteobacteria</taxon>
        <taxon>Rhodobacterales</taxon>
        <taxon>Paracoccaceae</taxon>
        <taxon>Phaeovulum</taxon>
    </lineage>
</organism>
<sequence>MNLDALVDFTNSAVEEIAKHTIGFTLTPDRLRAEEYGIAALNWSSIPYGEAGIENVPDDRRGIYAFVVCRENGVLPPHHYVMYIGIAGRRSERALRDRYRDYLNEKKVVKRPRIARMIGTWHSVLCFYFAAVDNEVTSEQLENLEKALNNALMPPCSEGDLEAELKQKRRAFR</sequence>
<dbReference type="Proteomes" id="UP000241899">
    <property type="component" value="Unassembled WGS sequence"/>
</dbReference>
<comment type="caution">
    <text evidence="1">The sequence shown here is derived from an EMBL/GenBank/DDBJ whole genome shotgun (WGS) entry which is preliminary data.</text>
</comment>
<evidence type="ECO:0008006" key="3">
    <source>
        <dbReference type="Google" id="ProtNLM"/>
    </source>
</evidence>
<dbReference type="EMBL" id="PZKF01000050">
    <property type="protein sequence ID" value="PTE14907.1"/>
    <property type="molecule type" value="Genomic_DNA"/>
</dbReference>
<accession>A0A2T4JAQ1</accession>
<protein>
    <recommendedName>
        <fullName evidence="3">GIY-YIG domain-containing protein</fullName>
    </recommendedName>
</protein>
<dbReference type="RefSeq" id="WP_107326028.1">
    <property type="nucleotide sequence ID" value="NZ_NHSP01000058.1"/>
</dbReference>
<dbReference type="OrthoDB" id="9182324at2"/>
<evidence type="ECO:0000313" key="2">
    <source>
        <dbReference type="Proteomes" id="UP000241899"/>
    </source>
</evidence>
<proteinExistence type="predicted"/>
<keyword evidence="2" id="KW-1185">Reference proteome</keyword>
<gene>
    <name evidence="1" type="ORF">C5F46_14350</name>
</gene>
<dbReference type="AlphaFoldDB" id="A0A2T4JAQ1"/>